<evidence type="ECO:0000313" key="2">
    <source>
        <dbReference type="EMBL" id="SDM71095.1"/>
    </source>
</evidence>
<reference evidence="3 5" key="2">
    <citation type="submission" date="2019-03" db="EMBL/GenBank/DDBJ databases">
        <title>Genomics of glacier-inhabiting Cryobacterium strains.</title>
        <authorList>
            <person name="Liu Q."/>
            <person name="Xin Y.-H."/>
        </authorList>
    </citation>
    <scope>NUCLEOTIDE SEQUENCE [LARGE SCALE GENOMIC DNA]</scope>
    <source>
        <strain evidence="3 5">Hh8</strain>
    </source>
</reference>
<organism evidence="2 4">
    <name type="scientific">Cryobacterium flavum</name>
    <dbReference type="NCBI Taxonomy" id="1424659"/>
    <lineage>
        <taxon>Bacteria</taxon>
        <taxon>Bacillati</taxon>
        <taxon>Actinomycetota</taxon>
        <taxon>Actinomycetes</taxon>
        <taxon>Micrococcales</taxon>
        <taxon>Microbacteriaceae</taxon>
        <taxon>Cryobacterium</taxon>
    </lineage>
</organism>
<feature type="transmembrane region" description="Helical" evidence="1">
    <location>
        <begin position="86"/>
        <end position="106"/>
    </location>
</feature>
<dbReference type="EMBL" id="FNIB01000002">
    <property type="protein sequence ID" value="SDM71095.1"/>
    <property type="molecule type" value="Genomic_DNA"/>
</dbReference>
<feature type="transmembrane region" description="Helical" evidence="1">
    <location>
        <begin position="222"/>
        <end position="253"/>
    </location>
</feature>
<evidence type="ECO:0000313" key="5">
    <source>
        <dbReference type="Proteomes" id="UP000298252"/>
    </source>
</evidence>
<evidence type="ECO:0000256" key="1">
    <source>
        <dbReference type="SAM" id="Phobius"/>
    </source>
</evidence>
<keyword evidence="1" id="KW-0472">Membrane</keyword>
<reference evidence="2 4" key="1">
    <citation type="submission" date="2016-10" db="EMBL/GenBank/DDBJ databases">
        <authorList>
            <person name="Varghese N."/>
            <person name="Submissions S."/>
        </authorList>
    </citation>
    <scope>NUCLEOTIDE SEQUENCE [LARGE SCALE GENOMIC DNA]</scope>
    <source>
        <strain evidence="2 4">CGMCC 1.11215</strain>
    </source>
</reference>
<feature type="transmembrane region" description="Helical" evidence="1">
    <location>
        <begin position="37"/>
        <end position="59"/>
    </location>
</feature>
<keyword evidence="5" id="KW-1185">Reference proteome</keyword>
<dbReference type="Proteomes" id="UP000199639">
    <property type="component" value="Unassembled WGS sequence"/>
</dbReference>
<keyword evidence="1" id="KW-0812">Transmembrane</keyword>
<dbReference type="Proteomes" id="UP000298252">
    <property type="component" value="Unassembled WGS sequence"/>
</dbReference>
<feature type="transmembrane region" description="Helical" evidence="1">
    <location>
        <begin position="155"/>
        <end position="184"/>
    </location>
</feature>
<name>A0A4R8VF69_9MICO</name>
<protein>
    <recommendedName>
        <fullName evidence="6">ABC transporter permease</fullName>
    </recommendedName>
</protein>
<keyword evidence="1" id="KW-1133">Transmembrane helix</keyword>
<evidence type="ECO:0000313" key="3">
    <source>
        <dbReference type="EMBL" id="TFB81196.1"/>
    </source>
</evidence>
<gene>
    <name evidence="3" type="ORF">E3O21_04945</name>
    <name evidence="2" type="ORF">SAMN05216368_10269</name>
</gene>
<dbReference type="AlphaFoldDB" id="A0A4R8VF69"/>
<evidence type="ECO:0008006" key="6">
    <source>
        <dbReference type="Google" id="ProtNLM"/>
    </source>
</evidence>
<dbReference type="RefSeq" id="WP_092338946.1">
    <property type="nucleotide sequence ID" value="NZ_FNIB01000002.1"/>
</dbReference>
<proteinExistence type="predicted"/>
<sequence length="260" mass="28530">MTVTDSLTGTAASVHPRSAPARIWNVVRLHLIDRRTYIGIPWLIVGMAFVITIFIAQIVGFTTGGLGTPDAIEGQRYSWAVLSPQWYLVVVGVQAISFGFPLALGFGVTRRDFYLGTALLFLLISAANALAFALLTQLEQLTEGWFIDTYMFNALWLGIDGFWVDLFSFFVMQLLVFFIGASIATIYMRWRMPGMLVFWSSLALAIVGAVTIITFTSNWPAVAIWFGAQGIGGIFAWLLLPAAVAGFGGFLALRRATPKN</sequence>
<feature type="transmembrane region" description="Helical" evidence="1">
    <location>
        <begin position="113"/>
        <end position="135"/>
    </location>
</feature>
<accession>A0A4R8VF69</accession>
<dbReference type="EMBL" id="SOFD01000009">
    <property type="protein sequence ID" value="TFB81196.1"/>
    <property type="molecule type" value="Genomic_DNA"/>
</dbReference>
<feature type="transmembrane region" description="Helical" evidence="1">
    <location>
        <begin position="196"/>
        <end position="216"/>
    </location>
</feature>
<evidence type="ECO:0000313" key="4">
    <source>
        <dbReference type="Proteomes" id="UP000199639"/>
    </source>
</evidence>
<dbReference type="STRING" id="1424659.SAMN05216368_10269"/>